<reference evidence="8 9" key="1">
    <citation type="journal article" date="2015" name="Microbiome">
        <title>Genomic resolution of linkages in carbon, nitrogen, and sulfur cycling among widespread estuary sediment bacteria.</title>
        <authorList>
            <person name="Baker B.J."/>
            <person name="Lazar C.S."/>
            <person name="Teske A.P."/>
            <person name="Dick G.J."/>
        </authorList>
    </citation>
    <scope>NUCLEOTIDE SEQUENCE [LARGE SCALE GENOMIC DNA]</scope>
    <source>
        <strain evidence="8">DG_54_3</strain>
    </source>
</reference>
<dbReference type="Gene3D" id="3.40.640.10">
    <property type="entry name" value="Type I PLP-dependent aspartate aminotransferase-like (Major domain)"/>
    <property type="match status" value="1"/>
</dbReference>
<protein>
    <recommendedName>
        <fullName evidence="6">Aminotransferase</fullName>
        <ecNumber evidence="6">2.6.1.-</ecNumber>
    </recommendedName>
</protein>
<keyword evidence="5" id="KW-0663">Pyridoxal phosphate</keyword>
<dbReference type="InterPro" id="IPR004838">
    <property type="entry name" value="NHTrfase_class1_PyrdxlP-BS"/>
</dbReference>
<dbReference type="InterPro" id="IPR015421">
    <property type="entry name" value="PyrdxlP-dep_Trfase_major"/>
</dbReference>
<dbReference type="PATRIC" id="fig|1703775.3.peg.1327"/>
<sequence length="389" mass="43356">MKSKISTAVSQIPLSGIREMWKRAAEYDNYISLGIGEPDFNTPEEICRQALEDAVRGATHYTQSQGDPELIEAIQRYLRERLGEDLSTGQIVVTTGGVGGLTSFFRTVLNPGDEVLLPEPYFPPYRHNIEWVGGKAVHVQTSFENSFVPTPEALEAAITPSSKVLVLNSPNNPTGAVIPAETLDNIARIVLERDLLVLSDEVYERLLFDGRTQESIWKRPGMNERTVVVHSFSKSFAMTGWRIGYAFGPQWLIESMIKVVSSTTSCAPSVSQRAAVAALRLDAQVIDAMVEEFRVRRDHAYEVLEQLPGVRVHKPGGTFYMFPDISQITQDSRQFALDLLKEEQVVVVPGETFGPSGKGCVRVALTVNQEVLKEALERIRRFIKHISRP</sequence>
<evidence type="ECO:0000256" key="5">
    <source>
        <dbReference type="ARBA" id="ARBA00022898"/>
    </source>
</evidence>
<dbReference type="PRINTS" id="PR00753">
    <property type="entry name" value="ACCSYNTHASE"/>
</dbReference>
<keyword evidence="3 6" id="KW-0032">Aminotransferase</keyword>
<dbReference type="GO" id="GO:0008483">
    <property type="term" value="F:transaminase activity"/>
    <property type="evidence" value="ECO:0007669"/>
    <property type="project" value="UniProtKB-KW"/>
</dbReference>
<dbReference type="InterPro" id="IPR050596">
    <property type="entry name" value="AspAT/PAT-like"/>
</dbReference>
<dbReference type="GO" id="GO:0006520">
    <property type="term" value="P:amino acid metabolic process"/>
    <property type="evidence" value="ECO:0007669"/>
    <property type="project" value="InterPro"/>
</dbReference>
<dbReference type="SUPFAM" id="SSF53383">
    <property type="entry name" value="PLP-dependent transferases"/>
    <property type="match status" value="1"/>
</dbReference>
<dbReference type="FunFam" id="3.40.640.10:FF:000033">
    <property type="entry name" value="Aspartate aminotransferase"/>
    <property type="match status" value="1"/>
</dbReference>
<dbReference type="Proteomes" id="UP000051861">
    <property type="component" value="Unassembled WGS sequence"/>
</dbReference>
<organism evidence="8 9">
    <name type="scientific">candidate division WOR-1 bacterium DG_54_3</name>
    <dbReference type="NCBI Taxonomy" id="1703775"/>
    <lineage>
        <taxon>Bacteria</taxon>
        <taxon>Bacillati</taxon>
        <taxon>Saganbacteria</taxon>
    </lineage>
</organism>
<dbReference type="AlphaFoldDB" id="A0A0S7Y3F1"/>
<evidence type="ECO:0000256" key="6">
    <source>
        <dbReference type="RuleBase" id="RU000481"/>
    </source>
</evidence>
<comment type="similarity">
    <text evidence="2 6">Belongs to the class-I pyridoxal-phosphate-dependent aminotransferase family.</text>
</comment>
<proteinExistence type="inferred from homology"/>
<evidence type="ECO:0000313" key="8">
    <source>
        <dbReference type="EMBL" id="KPJ69224.1"/>
    </source>
</evidence>
<keyword evidence="4 6" id="KW-0808">Transferase</keyword>
<evidence type="ECO:0000313" key="9">
    <source>
        <dbReference type="Proteomes" id="UP000051861"/>
    </source>
</evidence>
<dbReference type="InterPro" id="IPR004839">
    <property type="entry name" value="Aminotransferase_I/II_large"/>
</dbReference>
<evidence type="ECO:0000259" key="7">
    <source>
        <dbReference type="Pfam" id="PF00155"/>
    </source>
</evidence>
<dbReference type="PROSITE" id="PS00105">
    <property type="entry name" value="AA_TRANSFER_CLASS_1"/>
    <property type="match status" value="1"/>
</dbReference>
<evidence type="ECO:0000256" key="3">
    <source>
        <dbReference type="ARBA" id="ARBA00022576"/>
    </source>
</evidence>
<dbReference type="InterPro" id="IPR015422">
    <property type="entry name" value="PyrdxlP-dep_Trfase_small"/>
</dbReference>
<evidence type="ECO:0000256" key="2">
    <source>
        <dbReference type="ARBA" id="ARBA00007441"/>
    </source>
</evidence>
<name>A0A0S7Y3F1_UNCSA</name>
<dbReference type="Pfam" id="PF00155">
    <property type="entry name" value="Aminotran_1_2"/>
    <property type="match status" value="1"/>
</dbReference>
<evidence type="ECO:0000256" key="4">
    <source>
        <dbReference type="ARBA" id="ARBA00022679"/>
    </source>
</evidence>
<gene>
    <name evidence="8" type="ORF">AMJ44_04390</name>
</gene>
<comment type="cofactor">
    <cofactor evidence="1 6">
        <name>pyridoxal 5'-phosphate</name>
        <dbReference type="ChEBI" id="CHEBI:597326"/>
    </cofactor>
</comment>
<dbReference type="EMBL" id="LIZX01000029">
    <property type="protein sequence ID" value="KPJ69224.1"/>
    <property type="molecule type" value="Genomic_DNA"/>
</dbReference>
<dbReference type="CDD" id="cd00609">
    <property type="entry name" value="AAT_like"/>
    <property type="match status" value="1"/>
</dbReference>
<dbReference type="InterPro" id="IPR015424">
    <property type="entry name" value="PyrdxlP-dep_Trfase"/>
</dbReference>
<comment type="caution">
    <text evidence="8">The sequence shown here is derived from an EMBL/GenBank/DDBJ whole genome shotgun (WGS) entry which is preliminary data.</text>
</comment>
<dbReference type="GO" id="GO:0030170">
    <property type="term" value="F:pyridoxal phosphate binding"/>
    <property type="evidence" value="ECO:0007669"/>
    <property type="project" value="InterPro"/>
</dbReference>
<evidence type="ECO:0000256" key="1">
    <source>
        <dbReference type="ARBA" id="ARBA00001933"/>
    </source>
</evidence>
<accession>A0A0S7Y3F1</accession>
<dbReference type="Gene3D" id="3.90.1150.10">
    <property type="entry name" value="Aspartate Aminotransferase, domain 1"/>
    <property type="match status" value="1"/>
</dbReference>
<dbReference type="PANTHER" id="PTHR46383">
    <property type="entry name" value="ASPARTATE AMINOTRANSFERASE"/>
    <property type="match status" value="1"/>
</dbReference>
<dbReference type="EC" id="2.6.1.-" evidence="6"/>
<feature type="domain" description="Aminotransferase class I/classII large" evidence="7">
    <location>
        <begin position="29"/>
        <end position="379"/>
    </location>
</feature>